<name>A0A067R2I3_ZOONE</name>
<evidence type="ECO:0000313" key="3">
    <source>
        <dbReference type="Proteomes" id="UP000027135"/>
    </source>
</evidence>
<dbReference type="AlphaFoldDB" id="A0A067R2I3"/>
<dbReference type="EMBL" id="KK852751">
    <property type="protein sequence ID" value="KDR17131.1"/>
    <property type="molecule type" value="Genomic_DNA"/>
</dbReference>
<dbReference type="OrthoDB" id="10425666at2759"/>
<reference evidence="2 3" key="1">
    <citation type="journal article" date="2014" name="Nat. Commun.">
        <title>Molecular traces of alternative social organization in a termite genome.</title>
        <authorList>
            <person name="Terrapon N."/>
            <person name="Li C."/>
            <person name="Robertson H.M."/>
            <person name="Ji L."/>
            <person name="Meng X."/>
            <person name="Booth W."/>
            <person name="Chen Z."/>
            <person name="Childers C.P."/>
            <person name="Glastad K.M."/>
            <person name="Gokhale K."/>
            <person name="Gowin J."/>
            <person name="Gronenberg W."/>
            <person name="Hermansen R.A."/>
            <person name="Hu H."/>
            <person name="Hunt B.G."/>
            <person name="Huylmans A.K."/>
            <person name="Khalil S.M."/>
            <person name="Mitchell R.D."/>
            <person name="Munoz-Torres M.C."/>
            <person name="Mustard J.A."/>
            <person name="Pan H."/>
            <person name="Reese J.T."/>
            <person name="Scharf M.E."/>
            <person name="Sun F."/>
            <person name="Vogel H."/>
            <person name="Xiao J."/>
            <person name="Yang W."/>
            <person name="Yang Z."/>
            <person name="Yang Z."/>
            <person name="Zhou J."/>
            <person name="Zhu J."/>
            <person name="Brent C.S."/>
            <person name="Elsik C.G."/>
            <person name="Goodisman M.A."/>
            <person name="Liberles D.A."/>
            <person name="Roe R.M."/>
            <person name="Vargo E.L."/>
            <person name="Vilcinskas A."/>
            <person name="Wang J."/>
            <person name="Bornberg-Bauer E."/>
            <person name="Korb J."/>
            <person name="Zhang G."/>
            <person name="Liebig J."/>
        </authorList>
    </citation>
    <scope>NUCLEOTIDE SEQUENCE [LARGE SCALE GENOMIC DNA]</scope>
    <source>
        <tissue evidence="2">Whole organism</tissue>
    </source>
</reference>
<keyword evidence="1" id="KW-0175">Coiled coil</keyword>
<proteinExistence type="predicted"/>
<dbReference type="Proteomes" id="UP000027135">
    <property type="component" value="Unassembled WGS sequence"/>
</dbReference>
<feature type="coiled-coil region" evidence="1">
    <location>
        <begin position="130"/>
        <end position="164"/>
    </location>
</feature>
<protein>
    <submittedName>
        <fullName evidence="2">Uncharacterized protein</fullName>
    </submittedName>
</protein>
<gene>
    <name evidence="2" type="ORF">L798_08389</name>
</gene>
<sequence>MSLQNCDSDNVGSTFEKEAVDQHKLLMSLKRQHEELDQEIEQKIAELNRSHQKRILLRDEIETCCIRTLKKEAALAKVQATSQSSQKEAKEIECQIKKEKQVQIEYLKVYENKMASIADNLRSGSKIYDRKNIADEISSLRQENSAIDKQLVSLEEKLNDFRAKYGSMFKESLDKSDITEGGTLQLSALQHVISQLAEEKQLYNYEYQKRCEEIRNLSKNLSTLEEDLRRLKQGHVILE</sequence>
<feature type="coiled-coil region" evidence="1">
    <location>
        <begin position="26"/>
        <end position="95"/>
    </location>
</feature>
<keyword evidence="3" id="KW-1185">Reference proteome</keyword>
<evidence type="ECO:0000313" key="2">
    <source>
        <dbReference type="EMBL" id="KDR17131.1"/>
    </source>
</evidence>
<feature type="coiled-coil region" evidence="1">
    <location>
        <begin position="207"/>
        <end position="234"/>
    </location>
</feature>
<organism evidence="2 3">
    <name type="scientific">Zootermopsis nevadensis</name>
    <name type="common">Dampwood termite</name>
    <dbReference type="NCBI Taxonomy" id="136037"/>
    <lineage>
        <taxon>Eukaryota</taxon>
        <taxon>Metazoa</taxon>
        <taxon>Ecdysozoa</taxon>
        <taxon>Arthropoda</taxon>
        <taxon>Hexapoda</taxon>
        <taxon>Insecta</taxon>
        <taxon>Pterygota</taxon>
        <taxon>Neoptera</taxon>
        <taxon>Polyneoptera</taxon>
        <taxon>Dictyoptera</taxon>
        <taxon>Blattodea</taxon>
        <taxon>Blattoidea</taxon>
        <taxon>Termitoidae</taxon>
        <taxon>Termopsidae</taxon>
        <taxon>Zootermopsis</taxon>
    </lineage>
</organism>
<accession>A0A067R2I3</accession>
<evidence type="ECO:0000256" key="1">
    <source>
        <dbReference type="SAM" id="Coils"/>
    </source>
</evidence>
<dbReference type="InParanoid" id="A0A067R2I3"/>